<dbReference type="GO" id="GO:0003677">
    <property type="term" value="F:DNA binding"/>
    <property type="evidence" value="ECO:0007669"/>
    <property type="project" value="UniProtKB-KW"/>
</dbReference>
<dbReference type="RefSeq" id="WP_148396760.1">
    <property type="nucleotide sequence ID" value="NZ_JAJAGH010000002.1"/>
</dbReference>
<dbReference type="PANTHER" id="PTHR30376">
    <property type="entry name" value="SIGMA FACTOR RPOH HEAT SHOCK RELATED"/>
    <property type="match status" value="1"/>
</dbReference>
<keyword evidence="3 7" id="KW-0805">Transcription regulation</keyword>
<evidence type="ECO:0000313" key="9">
    <source>
        <dbReference type="EMBL" id="MCU7380438.1"/>
    </source>
</evidence>
<dbReference type="GO" id="GO:0016987">
    <property type="term" value="F:sigma factor activity"/>
    <property type="evidence" value="ECO:0007669"/>
    <property type="project" value="UniProtKB-KW"/>
</dbReference>
<sequence length="214" mass="23621">MSVSFPKPLTLAEEEHYISLYESGDEDAKDVLIERNLRLVAHIAKKYTGTGFPADDLISIGTIGLIKAVNTYSSKKATRLATYAAKCIENEILMSIRSSKKNKAEVSLSVPIGTDKDGNEISFNDILGTDPDAILDDISLKIQVGKLLQAINTVLTPREKTVVLNRYGIFGHKPRTQREVAALLGISRSYVSRIEKKALLKLRDELKYDIGLAD</sequence>
<dbReference type="PROSITE" id="PS00715">
    <property type="entry name" value="SIGMA70_1"/>
    <property type="match status" value="1"/>
</dbReference>
<dbReference type="InterPro" id="IPR036388">
    <property type="entry name" value="WH-like_DNA-bd_sf"/>
</dbReference>
<evidence type="ECO:0000256" key="4">
    <source>
        <dbReference type="ARBA" id="ARBA00023082"/>
    </source>
</evidence>
<feature type="domain" description="HTH cro/C1-type" evidence="8">
    <location>
        <begin position="176"/>
        <end position="196"/>
    </location>
</feature>
<dbReference type="InterPro" id="IPR014284">
    <property type="entry name" value="RNA_pol_sigma-70_dom"/>
</dbReference>
<gene>
    <name evidence="9" type="primary">sigK</name>
    <name evidence="9" type="ORF">OBO34_19175</name>
</gene>
<evidence type="ECO:0000256" key="2">
    <source>
        <dbReference type="ARBA" id="ARBA00022969"/>
    </source>
</evidence>
<dbReference type="SUPFAM" id="SSF88946">
    <property type="entry name" value="Sigma2 domain of RNA polymerase sigma factors"/>
    <property type="match status" value="1"/>
</dbReference>
<proteinExistence type="inferred from homology"/>
<evidence type="ECO:0000256" key="6">
    <source>
        <dbReference type="ARBA" id="ARBA00023163"/>
    </source>
</evidence>
<organism evidence="9 10">
    <name type="scientific">Hominibacterium faecale</name>
    <dbReference type="NCBI Taxonomy" id="2839743"/>
    <lineage>
        <taxon>Bacteria</taxon>
        <taxon>Bacillati</taxon>
        <taxon>Bacillota</taxon>
        <taxon>Clostridia</taxon>
        <taxon>Peptostreptococcales</taxon>
        <taxon>Anaerovoracaceae</taxon>
        <taxon>Hominibacterium</taxon>
    </lineage>
</organism>
<comment type="caution">
    <text evidence="9">The sequence shown here is derived from an EMBL/GenBank/DDBJ whole genome shotgun (WGS) entry which is preliminary data.</text>
</comment>
<dbReference type="PROSITE" id="PS50943">
    <property type="entry name" value="HTH_CROC1"/>
    <property type="match status" value="1"/>
</dbReference>
<dbReference type="Pfam" id="PF04545">
    <property type="entry name" value="Sigma70_r4"/>
    <property type="match status" value="1"/>
</dbReference>
<dbReference type="NCBIfam" id="TIGR02937">
    <property type="entry name" value="sigma70-ECF"/>
    <property type="match status" value="1"/>
</dbReference>
<dbReference type="InterPro" id="IPR000943">
    <property type="entry name" value="RNA_pol_sigma70"/>
</dbReference>
<dbReference type="InterPro" id="IPR013325">
    <property type="entry name" value="RNA_pol_sigma_r2"/>
</dbReference>
<dbReference type="Pfam" id="PF04542">
    <property type="entry name" value="Sigma70_r2"/>
    <property type="match status" value="1"/>
</dbReference>
<dbReference type="InterPro" id="IPR007630">
    <property type="entry name" value="RNA_pol_sigma70_r4"/>
</dbReference>
<evidence type="ECO:0000256" key="7">
    <source>
        <dbReference type="RuleBase" id="RU362124"/>
    </source>
</evidence>
<evidence type="ECO:0000313" key="10">
    <source>
        <dbReference type="Proteomes" id="UP001065549"/>
    </source>
</evidence>
<keyword evidence="4 7" id="KW-0731">Sigma factor</keyword>
<dbReference type="Gene3D" id="1.10.10.10">
    <property type="entry name" value="Winged helix-like DNA-binding domain superfamily/Winged helix DNA-binding domain"/>
    <property type="match status" value="1"/>
</dbReference>
<dbReference type="EMBL" id="JAOSHN010000010">
    <property type="protein sequence ID" value="MCU7380438.1"/>
    <property type="molecule type" value="Genomic_DNA"/>
</dbReference>
<dbReference type="NCBIfam" id="NF004471">
    <property type="entry name" value="PRK05803.1"/>
    <property type="match status" value="1"/>
</dbReference>
<keyword evidence="2" id="KW-0749">Sporulation</keyword>
<dbReference type="PRINTS" id="PR00046">
    <property type="entry name" value="SIGMA70FCT"/>
</dbReference>
<comment type="similarity">
    <text evidence="1 7">Belongs to the sigma-70 factor family.</text>
</comment>
<evidence type="ECO:0000256" key="3">
    <source>
        <dbReference type="ARBA" id="ARBA00023015"/>
    </source>
</evidence>
<protein>
    <recommendedName>
        <fullName evidence="7">RNA polymerase sigma factor</fullName>
    </recommendedName>
</protein>
<keyword evidence="10" id="KW-1185">Reference proteome</keyword>
<dbReference type="PROSITE" id="PS00716">
    <property type="entry name" value="SIGMA70_2"/>
    <property type="match status" value="1"/>
</dbReference>
<dbReference type="SUPFAM" id="SSF88659">
    <property type="entry name" value="Sigma3 and sigma4 domains of RNA polymerase sigma factors"/>
    <property type="match status" value="1"/>
</dbReference>
<evidence type="ECO:0000259" key="8">
    <source>
        <dbReference type="PROSITE" id="PS50943"/>
    </source>
</evidence>
<evidence type="ECO:0000256" key="1">
    <source>
        <dbReference type="ARBA" id="ARBA00007788"/>
    </source>
</evidence>
<dbReference type="CDD" id="cd06171">
    <property type="entry name" value="Sigma70_r4"/>
    <property type="match status" value="1"/>
</dbReference>
<dbReference type="GO" id="GO:0006352">
    <property type="term" value="P:DNA-templated transcription initiation"/>
    <property type="evidence" value="ECO:0007669"/>
    <property type="project" value="InterPro"/>
</dbReference>
<keyword evidence="6 7" id="KW-0804">Transcription</keyword>
<dbReference type="InterPro" id="IPR013324">
    <property type="entry name" value="RNA_pol_sigma_r3/r4-like"/>
</dbReference>
<name>A0A9J6QY52_9FIRM</name>
<dbReference type="AlphaFoldDB" id="A0A9J6QY52"/>
<keyword evidence="5 7" id="KW-0238">DNA-binding</keyword>
<reference evidence="9" key="1">
    <citation type="submission" date="2022-09" db="EMBL/GenBank/DDBJ databases">
        <title>Culturomic study of gut microbiota in children with autism spectrum disorder.</title>
        <authorList>
            <person name="Efimov B.A."/>
            <person name="Chaplin A.V."/>
            <person name="Sokolova S.R."/>
            <person name="Pikina A.P."/>
            <person name="Korzhanova M."/>
            <person name="Belova V."/>
            <person name="Korostin D."/>
        </authorList>
    </citation>
    <scope>NUCLEOTIDE SEQUENCE</scope>
    <source>
        <strain evidence="9">ASD5510</strain>
    </source>
</reference>
<evidence type="ECO:0000256" key="5">
    <source>
        <dbReference type="ARBA" id="ARBA00023125"/>
    </source>
</evidence>
<dbReference type="NCBIfam" id="TIGR02846">
    <property type="entry name" value="spore_sigmaK"/>
    <property type="match status" value="1"/>
</dbReference>
<comment type="function">
    <text evidence="7">Sigma factors are initiation factors that promote the attachment of RNA polymerase to specific initiation sites and are then released.</text>
</comment>
<accession>A0A9J6QY52</accession>
<dbReference type="PIRSF" id="PIRSF000770">
    <property type="entry name" value="RNA_pol_sigma-SigE/K"/>
    <property type="match status" value="1"/>
</dbReference>
<dbReference type="InterPro" id="IPR001387">
    <property type="entry name" value="Cro/C1-type_HTH"/>
</dbReference>
<dbReference type="PANTHER" id="PTHR30376:SF3">
    <property type="entry name" value="RNA POLYMERASE SIGMA FACTOR RPOH"/>
    <property type="match status" value="1"/>
</dbReference>
<dbReference type="Proteomes" id="UP001065549">
    <property type="component" value="Unassembled WGS sequence"/>
</dbReference>
<dbReference type="InterPro" id="IPR007627">
    <property type="entry name" value="RNA_pol_sigma70_r2"/>
</dbReference>
<dbReference type="InterPro" id="IPR014209">
    <property type="entry name" value="RNA_pol_sigma-K"/>
</dbReference>
<dbReference type="GO" id="GO:0030435">
    <property type="term" value="P:sporulation resulting in formation of a cellular spore"/>
    <property type="evidence" value="ECO:0007669"/>
    <property type="project" value="UniProtKB-KW"/>
</dbReference>
<dbReference type="Gene3D" id="1.20.120.1810">
    <property type="match status" value="1"/>
</dbReference>
<dbReference type="InterPro" id="IPR050813">
    <property type="entry name" value="Sigma-70_Factor"/>
</dbReference>